<evidence type="ECO:0000313" key="2">
    <source>
        <dbReference type="EnsemblPlants" id="TuG1812G0700005488.01.T01.cds471608"/>
    </source>
</evidence>
<feature type="compositionally biased region" description="Basic and acidic residues" evidence="1">
    <location>
        <begin position="73"/>
        <end position="95"/>
    </location>
</feature>
<name>A0A8R7V9S1_TRIUA</name>
<reference evidence="2" key="3">
    <citation type="submission" date="2022-06" db="UniProtKB">
        <authorList>
            <consortium name="EnsemblPlants"/>
        </authorList>
    </citation>
    <scope>IDENTIFICATION</scope>
</reference>
<accession>A0A8R7V9S1</accession>
<reference evidence="3" key="1">
    <citation type="journal article" date="2013" name="Nature">
        <title>Draft genome of the wheat A-genome progenitor Triticum urartu.</title>
        <authorList>
            <person name="Ling H.Q."/>
            <person name="Zhao S."/>
            <person name="Liu D."/>
            <person name="Wang J."/>
            <person name="Sun H."/>
            <person name="Zhang C."/>
            <person name="Fan H."/>
            <person name="Li D."/>
            <person name="Dong L."/>
            <person name="Tao Y."/>
            <person name="Gao C."/>
            <person name="Wu H."/>
            <person name="Li Y."/>
            <person name="Cui Y."/>
            <person name="Guo X."/>
            <person name="Zheng S."/>
            <person name="Wang B."/>
            <person name="Yu K."/>
            <person name="Liang Q."/>
            <person name="Yang W."/>
            <person name="Lou X."/>
            <person name="Chen J."/>
            <person name="Feng M."/>
            <person name="Jian J."/>
            <person name="Zhang X."/>
            <person name="Luo G."/>
            <person name="Jiang Y."/>
            <person name="Liu J."/>
            <person name="Wang Z."/>
            <person name="Sha Y."/>
            <person name="Zhang B."/>
            <person name="Wu H."/>
            <person name="Tang D."/>
            <person name="Shen Q."/>
            <person name="Xue P."/>
            <person name="Zou S."/>
            <person name="Wang X."/>
            <person name="Liu X."/>
            <person name="Wang F."/>
            <person name="Yang Y."/>
            <person name="An X."/>
            <person name="Dong Z."/>
            <person name="Zhang K."/>
            <person name="Zhang X."/>
            <person name="Luo M.C."/>
            <person name="Dvorak J."/>
            <person name="Tong Y."/>
            <person name="Wang J."/>
            <person name="Yang H."/>
            <person name="Li Z."/>
            <person name="Wang D."/>
            <person name="Zhang A."/>
            <person name="Wang J."/>
        </authorList>
    </citation>
    <scope>NUCLEOTIDE SEQUENCE</scope>
    <source>
        <strain evidence="3">cv. G1812</strain>
    </source>
</reference>
<evidence type="ECO:0000313" key="3">
    <source>
        <dbReference type="Proteomes" id="UP000015106"/>
    </source>
</evidence>
<proteinExistence type="predicted"/>
<protein>
    <submittedName>
        <fullName evidence="2">Uncharacterized protein</fullName>
    </submittedName>
</protein>
<feature type="compositionally biased region" description="Basic residues" evidence="1">
    <location>
        <begin position="42"/>
        <end position="57"/>
    </location>
</feature>
<organism evidence="2 3">
    <name type="scientific">Triticum urartu</name>
    <name type="common">Red wild einkorn</name>
    <name type="synonym">Crithodium urartu</name>
    <dbReference type="NCBI Taxonomy" id="4572"/>
    <lineage>
        <taxon>Eukaryota</taxon>
        <taxon>Viridiplantae</taxon>
        <taxon>Streptophyta</taxon>
        <taxon>Embryophyta</taxon>
        <taxon>Tracheophyta</taxon>
        <taxon>Spermatophyta</taxon>
        <taxon>Magnoliopsida</taxon>
        <taxon>Liliopsida</taxon>
        <taxon>Poales</taxon>
        <taxon>Poaceae</taxon>
        <taxon>BOP clade</taxon>
        <taxon>Pooideae</taxon>
        <taxon>Triticodae</taxon>
        <taxon>Triticeae</taxon>
        <taxon>Triticinae</taxon>
        <taxon>Triticum</taxon>
    </lineage>
</organism>
<sequence length="127" mass="13281">MVRDGGTRSKHGGNEVGTAAQIYGLASPEPTAGSRDGPPPRGPRRPRHRIRRRRRRGGCPSTGLQAGGVAARRGREGWPREAEGSDAAAARERGSAPRAGPPHRRRFFRVAAVSVVRSSAAASGTGG</sequence>
<dbReference type="Proteomes" id="UP000015106">
    <property type="component" value="Chromosome 7"/>
</dbReference>
<feature type="region of interest" description="Disordered" evidence="1">
    <location>
        <begin position="1"/>
        <end position="105"/>
    </location>
</feature>
<evidence type="ECO:0000256" key="1">
    <source>
        <dbReference type="SAM" id="MobiDB-lite"/>
    </source>
</evidence>
<keyword evidence="3" id="KW-1185">Reference proteome</keyword>
<reference evidence="2" key="2">
    <citation type="submission" date="2018-03" db="EMBL/GenBank/DDBJ databases">
        <title>The Triticum urartu genome reveals the dynamic nature of wheat genome evolution.</title>
        <authorList>
            <person name="Ling H."/>
            <person name="Ma B."/>
            <person name="Shi X."/>
            <person name="Liu H."/>
            <person name="Dong L."/>
            <person name="Sun H."/>
            <person name="Cao Y."/>
            <person name="Gao Q."/>
            <person name="Zheng S."/>
            <person name="Li Y."/>
            <person name="Yu Y."/>
            <person name="Du H."/>
            <person name="Qi M."/>
            <person name="Li Y."/>
            <person name="Yu H."/>
            <person name="Cui Y."/>
            <person name="Wang N."/>
            <person name="Chen C."/>
            <person name="Wu H."/>
            <person name="Zhao Y."/>
            <person name="Zhang J."/>
            <person name="Li Y."/>
            <person name="Zhou W."/>
            <person name="Zhang B."/>
            <person name="Hu W."/>
            <person name="Eijk M."/>
            <person name="Tang J."/>
            <person name="Witsenboer H."/>
            <person name="Zhao S."/>
            <person name="Li Z."/>
            <person name="Zhang A."/>
            <person name="Wang D."/>
            <person name="Liang C."/>
        </authorList>
    </citation>
    <scope>NUCLEOTIDE SEQUENCE [LARGE SCALE GENOMIC DNA]</scope>
    <source>
        <strain evidence="2">cv. G1812</strain>
    </source>
</reference>
<dbReference type="EnsemblPlants" id="TuG1812G0700005488.01.T01">
    <property type="protein sequence ID" value="TuG1812G0700005488.01.T01.cds471608"/>
    <property type="gene ID" value="TuG1812G0700005488.01"/>
</dbReference>
<dbReference type="Gramene" id="TuG1812G0700005488.01.T01">
    <property type="protein sequence ID" value="TuG1812G0700005488.01.T01.cds471608"/>
    <property type="gene ID" value="TuG1812G0700005488.01"/>
</dbReference>
<dbReference type="AlphaFoldDB" id="A0A8R7V9S1"/>